<dbReference type="CDD" id="cd06561">
    <property type="entry name" value="AlkD_like"/>
    <property type="match status" value="1"/>
</dbReference>
<reference evidence="2" key="1">
    <citation type="submission" date="2021-06" db="EMBL/GenBank/DDBJ databases">
        <authorList>
            <person name="Kallberg Y."/>
            <person name="Tangrot J."/>
            <person name="Rosling A."/>
        </authorList>
    </citation>
    <scope>NUCLEOTIDE SEQUENCE</scope>
    <source>
        <strain evidence="2">FL130A</strain>
    </source>
</reference>
<dbReference type="InterPro" id="IPR014825">
    <property type="entry name" value="DNA_alkylation"/>
</dbReference>
<evidence type="ECO:0000313" key="3">
    <source>
        <dbReference type="Proteomes" id="UP000789508"/>
    </source>
</evidence>
<evidence type="ECO:0000313" key="2">
    <source>
        <dbReference type="EMBL" id="CAG8548226.1"/>
    </source>
</evidence>
<dbReference type="SUPFAM" id="SSF48371">
    <property type="entry name" value="ARM repeat"/>
    <property type="match status" value="1"/>
</dbReference>
<accession>A0A9N9FPX3</accession>
<name>A0A9N9FPX3_9GLOM</name>
<dbReference type="Gene3D" id="1.25.10.90">
    <property type="match status" value="1"/>
</dbReference>
<dbReference type="AlphaFoldDB" id="A0A9N9FPX3"/>
<dbReference type="InterPro" id="IPR016024">
    <property type="entry name" value="ARM-type_fold"/>
</dbReference>
<dbReference type="PANTHER" id="PTHR34070">
    <property type="entry name" value="ARMADILLO-TYPE FOLD"/>
    <property type="match status" value="1"/>
</dbReference>
<comment type="caution">
    <text evidence="2">The sequence shown here is derived from an EMBL/GenBank/DDBJ whole genome shotgun (WGS) entry which is preliminary data.</text>
</comment>
<dbReference type="Pfam" id="PF08713">
    <property type="entry name" value="DNA_alkylation"/>
    <property type="match status" value="1"/>
</dbReference>
<dbReference type="OrthoDB" id="10029550at2759"/>
<dbReference type="EMBL" id="CAJVPS010001708">
    <property type="protein sequence ID" value="CAG8548226.1"/>
    <property type="molecule type" value="Genomic_DNA"/>
</dbReference>
<dbReference type="PANTHER" id="PTHR34070:SF1">
    <property type="entry name" value="DNA ALKYLATION REPAIR PROTEIN"/>
    <property type="match status" value="1"/>
</dbReference>
<organism evidence="2 3">
    <name type="scientific">Ambispora leptoticha</name>
    <dbReference type="NCBI Taxonomy" id="144679"/>
    <lineage>
        <taxon>Eukaryota</taxon>
        <taxon>Fungi</taxon>
        <taxon>Fungi incertae sedis</taxon>
        <taxon>Mucoromycota</taxon>
        <taxon>Glomeromycotina</taxon>
        <taxon>Glomeromycetes</taxon>
        <taxon>Archaeosporales</taxon>
        <taxon>Ambisporaceae</taxon>
        <taxon>Ambispora</taxon>
    </lineage>
</organism>
<gene>
    <name evidence="2" type="ORF">ALEPTO_LOCUS5747</name>
</gene>
<keyword evidence="3" id="KW-1185">Reference proteome</keyword>
<protein>
    <submittedName>
        <fullName evidence="2">7189_t:CDS:1</fullName>
    </submittedName>
</protein>
<dbReference type="Proteomes" id="UP000789508">
    <property type="component" value="Unassembled WGS sequence"/>
</dbReference>
<proteinExistence type="predicted"/>
<sequence>MVYTRAQKRSLDTPEQPTSKRKSTTKNKNFPSLFEPPKILIDSTDLSKNAEINNLLLEKANINNVQQLERYFRVEKYGKGDVFLGAKVPDIRKISTLVGELNFNLLRELLQSSVHEKRLLALVNLVKQYQKSHMDPNLDIINKDNIFKFYMEMREGIDNWDLVDTSASQIVGVHLYHESEDFKNQWIYETLAASPRLWDRRIAIVATRYFVKQKKFNDTLKLAEMFIEDSEELVHKATGWVLREYGDQSISGLYQFLSKNAAYMPRVMFDQCVRNIPVTMKSEYRKLRIKKSNKETVP</sequence>
<feature type="region of interest" description="Disordered" evidence="1">
    <location>
        <begin position="1"/>
        <end position="31"/>
    </location>
</feature>
<evidence type="ECO:0000256" key="1">
    <source>
        <dbReference type="SAM" id="MobiDB-lite"/>
    </source>
</evidence>